<keyword evidence="4 7" id="KW-0472">Membrane</keyword>
<reference evidence="10" key="1">
    <citation type="submission" date="2023-06" db="EMBL/GenBank/DDBJ databases">
        <title>Male Hemibagrus guttatus genome.</title>
        <authorList>
            <person name="Bian C."/>
        </authorList>
    </citation>
    <scope>NUCLEOTIDE SEQUENCE</scope>
    <source>
        <strain evidence="10">Male_cb2023</strain>
        <tissue evidence="10">Muscle</tissue>
    </source>
</reference>
<feature type="domain" description="G-protein coupled receptors family 2 profile 2" evidence="9">
    <location>
        <begin position="210"/>
        <end position="328"/>
    </location>
</feature>
<evidence type="ECO:0000256" key="1">
    <source>
        <dbReference type="ARBA" id="ARBA00004141"/>
    </source>
</evidence>
<sequence length="410" mass="46043">MTVDRVENHTHVRKRFPRYHNTMFRGQALWDAHTHVVLPPNALVLQRNYSPLILHANQTPEVPAARRSGWSNNSPFTIVIVLIYRSLGAALPPKYHTDRRGVRLPRHPVLNSPVVSVSVYNNHSFVEGFLESPVLLEFRLLETSNRSKPLCVQWNHTSPVSAAGCWTVRDCSVVYRNMSHVRCQCHRLGTFGVLMDSSQREQLEGDLETLAIVTYTSLSVSMVALLLTVTVLSCLRELKSNTRSIHSNMAAAAFLSQLTYLLGINQTEQQFLCTVVAILLHYFFMSAFAWMFVEALHIYRMQTEARNINYGAMRFYYAIGWGVPAIITGRRGSSLSPDFPLPRHFLQLFRRDPEVFPGQSRDIVSPACPGSSQWGMPGTPPQGDVPEASETDARATSTVPFRYGGSAALL</sequence>
<dbReference type="GO" id="GO:0004930">
    <property type="term" value="F:G protein-coupled receptor activity"/>
    <property type="evidence" value="ECO:0007669"/>
    <property type="project" value="InterPro"/>
</dbReference>
<dbReference type="Gene3D" id="1.20.1070.10">
    <property type="entry name" value="Rhodopsin 7-helix transmembrane proteins"/>
    <property type="match status" value="1"/>
</dbReference>
<comment type="caution">
    <text evidence="10">The sequence shown here is derived from an EMBL/GenBank/DDBJ whole genome shotgun (WGS) entry which is preliminary data.</text>
</comment>
<dbReference type="InterPro" id="IPR046338">
    <property type="entry name" value="GAIN_dom_sf"/>
</dbReference>
<dbReference type="AlphaFoldDB" id="A0AAE0R2S9"/>
<dbReference type="Proteomes" id="UP001274896">
    <property type="component" value="Unassembled WGS sequence"/>
</dbReference>
<feature type="transmembrane region" description="Helical" evidence="7">
    <location>
        <begin position="269"/>
        <end position="293"/>
    </location>
</feature>
<dbReference type="GO" id="GO:0007166">
    <property type="term" value="P:cell surface receptor signaling pathway"/>
    <property type="evidence" value="ECO:0007669"/>
    <property type="project" value="InterPro"/>
</dbReference>
<dbReference type="EMBL" id="JAUCMX010000007">
    <property type="protein sequence ID" value="KAK3539555.1"/>
    <property type="molecule type" value="Genomic_DNA"/>
</dbReference>
<dbReference type="InterPro" id="IPR017981">
    <property type="entry name" value="GPCR_2-like_7TM"/>
</dbReference>
<dbReference type="InterPro" id="IPR057244">
    <property type="entry name" value="GAIN_B"/>
</dbReference>
<protein>
    <recommendedName>
        <fullName evidence="12">Cadherin EGF LAG seven-pass G-type receptor 3</fullName>
    </recommendedName>
</protein>
<dbReference type="PANTHER" id="PTHR12011:SF347">
    <property type="entry name" value="FI21270P1-RELATED"/>
    <property type="match status" value="1"/>
</dbReference>
<evidence type="ECO:0000313" key="11">
    <source>
        <dbReference type="Proteomes" id="UP001274896"/>
    </source>
</evidence>
<dbReference type="InterPro" id="IPR000832">
    <property type="entry name" value="GPCR_2_secretin-like"/>
</dbReference>
<dbReference type="SMART" id="SM00303">
    <property type="entry name" value="GPS"/>
    <property type="match status" value="1"/>
</dbReference>
<comment type="subcellular location">
    <subcellularLocation>
        <location evidence="1">Membrane</location>
        <topology evidence="1">Multi-pass membrane protein</topology>
    </subcellularLocation>
</comment>
<dbReference type="Pfam" id="PF00002">
    <property type="entry name" value="7tm_2"/>
    <property type="match status" value="1"/>
</dbReference>
<proteinExistence type="predicted"/>
<feature type="transmembrane region" description="Helical" evidence="7">
    <location>
        <begin position="245"/>
        <end position="263"/>
    </location>
</feature>
<dbReference type="InterPro" id="IPR000203">
    <property type="entry name" value="GPS"/>
</dbReference>
<keyword evidence="2 7" id="KW-0812">Transmembrane</keyword>
<organism evidence="10 11">
    <name type="scientific">Hemibagrus guttatus</name>
    <dbReference type="NCBI Taxonomy" id="175788"/>
    <lineage>
        <taxon>Eukaryota</taxon>
        <taxon>Metazoa</taxon>
        <taxon>Chordata</taxon>
        <taxon>Craniata</taxon>
        <taxon>Vertebrata</taxon>
        <taxon>Euteleostomi</taxon>
        <taxon>Actinopterygii</taxon>
        <taxon>Neopterygii</taxon>
        <taxon>Teleostei</taxon>
        <taxon>Ostariophysi</taxon>
        <taxon>Siluriformes</taxon>
        <taxon>Bagridae</taxon>
        <taxon>Hemibagrus</taxon>
    </lineage>
</organism>
<feature type="domain" description="GAIN-B" evidence="8">
    <location>
        <begin position="34"/>
        <end position="201"/>
    </location>
</feature>
<keyword evidence="3 7" id="KW-1133">Transmembrane helix</keyword>
<dbReference type="PROSITE" id="PS50221">
    <property type="entry name" value="GAIN_B"/>
    <property type="match status" value="1"/>
</dbReference>
<evidence type="ECO:0008006" key="12">
    <source>
        <dbReference type="Google" id="ProtNLM"/>
    </source>
</evidence>
<name>A0AAE0R2S9_9TELE</name>
<gene>
    <name evidence="10" type="ORF">QTP70_010286</name>
</gene>
<evidence type="ECO:0000256" key="3">
    <source>
        <dbReference type="ARBA" id="ARBA00022989"/>
    </source>
</evidence>
<dbReference type="Gene3D" id="2.60.220.50">
    <property type="match status" value="1"/>
</dbReference>
<evidence type="ECO:0000259" key="9">
    <source>
        <dbReference type="PROSITE" id="PS50261"/>
    </source>
</evidence>
<feature type="region of interest" description="Disordered" evidence="6">
    <location>
        <begin position="369"/>
        <end position="397"/>
    </location>
</feature>
<evidence type="ECO:0000256" key="2">
    <source>
        <dbReference type="ARBA" id="ARBA00022692"/>
    </source>
</evidence>
<accession>A0AAE0R2S9</accession>
<dbReference type="PROSITE" id="PS50261">
    <property type="entry name" value="G_PROTEIN_RECEP_F2_4"/>
    <property type="match status" value="1"/>
</dbReference>
<keyword evidence="5" id="KW-1015">Disulfide bond</keyword>
<dbReference type="Pfam" id="PF01825">
    <property type="entry name" value="GPS"/>
    <property type="match status" value="1"/>
</dbReference>
<dbReference type="PANTHER" id="PTHR12011">
    <property type="entry name" value="ADHESION G-PROTEIN COUPLED RECEPTOR"/>
    <property type="match status" value="1"/>
</dbReference>
<dbReference type="PRINTS" id="PR00249">
    <property type="entry name" value="GPCRSECRETIN"/>
</dbReference>
<evidence type="ECO:0000259" key="8">
    <source>
        <dbReference type="PROSITE" id="PS50221"/>
    </source>
</evidence>
<evidence type="ECO:0000256" key="5">
    <source>
        <dbReference type="ARBA" id="ARBA00023157"/>
    </source>
</evidence>
<evidence type="ECO:0000256" key="7">
    <source>
        <dbReference type="SAM" id="Phobius"/>
    </source>
</evidence>
<feature type="transmembrane region" description="Helical" evidence="7">
    <location>
        <begin position="210"/>
        <end position="233"/>
    </location>
</feature>
<evidence type="ECO:0000313" key="10">
    <source>
        <dbReference type="EMBL" id="KAK3539555.1"/>
    </source>
</evidence>
<evidence type="ECO:0000256" key="4">
    <source>
        <dbReference type="ARBA" id="ARBA00023136"/>
    </source>
</evidence>
<keyword evidence="11" id="KW-1185">Reference proteome</keyword>
<evidence type="ECO:0000256" key="6">
    <source>
        <dbReference type="SAM" id="MobiDB-lite"/>
    </source>
</evidence>
<dbReference type="GO" id="GO:0005886">
    <property type="term" value="C:plasma membrane"/>
    <property type="evidence" value="ECO:0007669"/>
    <property type="project" value="UniProtKB-SubCell"/>
</dbReference>